<dbReference type="EMBL" id="CM001885">
    <property type="protein sequence ID" value="EOY12864.1"/>
    <property type="molecule type" value="Genomic_DNA"/>
</dbReference>
<dbReference type="OMA" id="YKDQCLL"/>
<gene>
    <name evidence="2" type="ORF">TCM_031371</name>
</gene>
<protein>
    <submittedName>
        <fullName evidence="2">Regulator of Vps4 activity in the MVB pathway protein, putative</fullName>
    </submittedName>
</protein>
<dbReference type="InParanoid" id="A0A061FEE9"/>
<dbReference type="STRING" id="3641.A0A061FEE9"/>
<evidence type="ECO:0000313" key="2">
    <source>
        <dbReference type="EMBL" id="EOY12864.1"/>
    </source>
</evidence>
<dbReference type="GO" id="GO:0008104">
    <property type="term" value="P:intracellular protein localization"/>
    <property type="evidence" value="ECO:0000318"/>
    <property type="project" value="GO_Central"/>
</dbReference>
<dbReference type="InterPro" id="IPR042277">
    <property type="entry name" value="IST1-like"/>
</dbReference>
<dbReference type="HOGENOM" id="CLU_699428_0_0_1"/>
<dbReference type="Gene3D" id="1.20.1260.60">
    <property type="entry name" value="Vacuolar protein sorting-associated protein Ist1"/>
    <property type="match status" value="1"/>
</dbReference>
<organism evidence="2 3">
    <name type="scientific">Theobroma cacao</name>
    <name type="common">Cacao</name>
    <name type="synonym">Cocoa</name>
    <dbReference type="NCBI Taxonomy" id="3641"/>
    <lineage>
        <taxon>Eukaryota</taxon>
        <taxon>Viridiplantae</taxon>
        <taxon>Streptophyta</taxon>
        <taxon>Embryophyta</taxon>
        <taxon>Tracheophyta</taxon>
        <taxon>Spermatophyta</taxon>
        <taxon>Magnoliopsida</taxon>
        <taxon>eudicotyledons</taxon>
        <taxon>Gunneridae</taxon>
        <taxon>Pentapetalae</taxon>
        <taxon>rosids</taxon>
        <taxon>malvids</taxon>
        <taxon>Malvales</taxon>
        <taxon>Malvaceae</taxon>
        <taxon>Byttnerioideae</taxon>
        <taxon>Theobroma</taxon>
    </lineage>
</organism>
<dbReference type="FunFam" id="1.20.1260.60:FF:000002">
    <property type="entry name" value="Vacuolar protein sorting-associated protein IST1"/>
    <property type="match status" value="1"/>
</dbReference>
<keyword evidence="3" id="KW-1185">Reference proteome</keyword>
<dbReference type="AlphaFoldDB" id="A0A061FEE9"/>
<accession>A0A061FEE9</accession>
<proteinExistence type="inferred from homology"/>
<dbReference type="Proteomes" id="UP000026915">
    <property type="component" value="Chromosome 7"/>
</dbReference>
<evidence type="ECO:0000256" key="1">
    <source>
        <dbReference type="ARBA" id="ARBA00005536"/>
    </source>
</evidence>
<comment type="similarity">
    <text evidence="1">Belongs to the IST1 family.</text>
</comment>
<name>A0A061FEE9_THECC</name>
<dbReference type="Gramene" id="EOY12864">
    <property type="protein sequence ID" value="EOY12864"/>
    <property type="gene ID" value="TCM_031371"/>
</dbReference>
<dbReference type="PANTHER" id="PTHR12161:SF58">
    <property type="entry name" value="REGULATOR OF VPS4 ACTIVITY IN THE MVB PATHWAY PROTEIN"/>
    <property type="match status" value="1"/>
</dbReference>
<evidence type="ECO:0000313" key="3">
    <source>
        <dbReference type="Proteomes" id="UP000026915"/>
    </source>
</evidence>
<dbReference type="InterPro" id="IPR005061">
    <property type="entry name" value="Ist1"/>
</dbReference>
<dbReference type="Pfam" id="PF03398">
    <property type="entry name" value="Ist1"/>
    <property type="match status" value="1"/>
</dbReference>
<reference evidence="2 3" key="1">
    <citation type="journal article" date="2013" name="Genome Biol.">
        <title>The genome sequence of the most widely cultivated cacao type and its use to identify candidate genes regulating pod color.</title>
        <authorList>
            <person name="Motamayor J.C."/>
            <person name="Mockaitis K."/>
            <person name="Schmutz J."/>
            <person name="Haiminen N."/>
            <person name="Iii D.L."/>
            <person name="Cornejo O."/>
            <person name="Findley S.D."/>
            <person name="Zheng P."/>
            <person name="Utro F."/>
            <person name="Royaert S."/>
            <person name="Saski C."/>
            <person name="Jenkins J."/>
            <person name="Podicheti R."/>
            <person name="Zhao M."/>
            <person name="Scheffler B.E."/>
            <person name="Stack J.C."/>
            <person name="Feltus F.A."/>
            <person name="Mustiga G.M."/>
            <person name="Amores F."/>
            <person name="Phillips W."/>
            <person name="Marelli J.P."/>
            <person name="May G.D."/>
            <person name="Shapiro H."/>
            <person name="Ma J."/>
            <person name="Bustamante C.D."/>
            <person name="Schnell R.J."/>
            <person name="Main D."/>
            <person name="Gilbert D."/>
            <person name="Parida L."/>
            <person name="Kuhn D.N."/>
        </authorList>
    </citation>
    <scope>NUCLEOTIDE SEQUENCE [LARGE SCALE GENOMIC DNA]</scope>
    <source>
        <strain evidence="3">cv. Matina 1-6</strain>
    </source>
</reference>
<dbReference type="eggNOG" id="KOG2027">
    <property type="taxonomic scope" value="Eukaryota"/>
</dbReference>
<sequence>MVKYIVRQYHSSLSLIKSLIKQVQGHITTLRNRRESIIRQSRADIAQFLQDGLLQRALERVIQLYKDQCLLCAYDQIEQFCKCVISNISHITKQSSWHTLPIDATEAVSSLVFAASRCGELPELHLLRSLLKERYGCQFELANVELRPGNLVNFQIKQNLCITSVPDNMKQKLINEIAKECDLPLVFQDPDLQVYEKCYSQQKAEVLDIEIQDISSDIDEHWIQLSEFEKPRNDMSCCKTLAAIPSQSCNDSNGYYSSTQITKKAALVDKLEVSSTRTSLDSSTPQIYETSIVYLDDLELKKTGICENYVTKSLTVMRSTRRSVTPESRYHNSFMEGPLRRKNCKVLANARLSLDGSLDKWKAQEGNSSGSSHVHPNLPEYENVVARLKDLKAEYR</sequence>
<dbReference type="PANTHER" id="PTHR12161">
    <property type="entry name" value="IST1 FAMILY MEMBER"/>
    <property type="match status" value="1"/>
</dbReference>
<dbReference type="GO" id="GO:0015031">
    <property type="term" value="P:protein transport"/>
    <property type="evidence" value="ECO:0007669"/>
    <property type="project" value="InterPro"/>
</dbReference>